<reference evidence="2" key="1">
    <citation type="submission" date="2021-09" db="EMBL/GenBank/DDBJ databases">
        <title>A high-quality genome of the endoparasitic fungus Hirsutella rhossiliensis with a comparison of Hirsutella genomes reveals transposable elements contributing to genome size variation.</title>
        <authorList>
            <person name="Lin R."/>
            <person name="Jiao Y."/>
            <person name="Sun X."/>
            <person name="Ling J."/>
            <person name="Xie B."/>
            <person name="Cheng X."/>
        </authorList>
    </citation>
    <scope>NUCLEOTIDE SEQUENCE</scope>
    <source>
        <strain evidence="2">HR02</strain>
    </source>
</reference>
<dbReference type="GeneID" id="68351985"/>
<dbReference type="PANTHER" id="PTHR31126:SF1">
    <property type="entry name" value="TYROSINE SPECIFIC PROTEIN PHOSPHATASES DOMAIN-CONTAINING PROTEIN"/>
    <property type="match status" value="1"/>
</dbReference>
<dbReference type="AlphaFoldDB" id="A0A9P8N0V0"/>
<accession>A0A9P8N0V0</accession>
<dbReference type="EMBL" id="JAIZPD010000003">
    <property type="protein sequence ID" value="KAH0964840.1"/>
    <property type="molecule type" value="Genomic_DNA"/>
</dbReference>
<comment type="caution">
    <text evidence="2">The sequence shown here is derived from an EMBL/GenBank/DDBJ whole genome shotgun (WGS) entry which is preliminary data.</text>
</comment>
<dbReference type="Gene3D" id="3.90.190.10">
    <property type="entry name" value="Protein tyrosine phosphatase superfamily"/>
    <property type="match status" value="1"/>
</dbReference>
<protein>
    <submittedName>
        <fullName evidence="2">Tyrosine phosphatase family domain-containing protein</fullName>
    </submittedName>
</protein>
<dbReference type="OrthoDB" id="9988524at2759"/>
<evidence type="ECO:0000313" key="2">
    <source>
        <dbReference type="EMBL" id="KAH0964840.1"/>
    </source>
</evidence>
<dbReference type="InterPro" id="IPR029021">
    <property type="entry name" value="Prot-tyrosine_phosphatase-like"/>
</dbReference>
<dbReference type="Pfam" id="PF13350">
    <property type="entry name" value="Y_phosphatase3"/>
    <property type="match status" value="2"/>
</dbReference>
<proteinExistence type="predicted"/>
<organism evidence="2 3">
    <name type="scientific">Hirsutella rhossiliensis</name>
    <dbReference type="NCBI Taxonomy" id="111463"/>
    <lineage>
        <taxon>Eukaryota</taxon>
        <taxon>Fungi</taxon>
        <taxon>Dikarya</taxon>
        <taxon>Ascomycota</taxon>
        <taxon>Pezizomycotina</taxon>
        <taxon>Sordariomycetes</taxon>
        <taxon>Hypocreomycetidae</taxon>
        <taxon>Hypocreales</taxon>
        <taxon>Ophiocordycipitaceae</taxon>
        <taxon>Hirsutella</taxon>
    </lineage>
</organism>
<keyword evidence="3" id="KW-1185">Reference proteome</keyword>
<dbReference type="PANTHER" id="PTHR31126">
    <property type="entry name" value="TYROSINE-PROTEIN PHOSPHATASE"/>
    <property type="match status" value="1"/>
</dbReference>
<sequence length="303" mass="33783">MDQSVQLRQVPNFRDVGLTVNRFLGRKLVREGLFYRSARPEQTDAACPEDRALLRDRLGIKTIIDLRTDTELRQQAKKQQQQRPDLYSPPASSSSWAKVPAPTWSSSSPRIEGIGYLPVNIIGRPVERYLMSQLTWWAFIKTICLFLLGYRLHVTRIMASEVLVPIGLLGLGKAALDHAGAEIRQVLSLYTHPQATPALVHCTLGKDRTGLVCTLILLILGVPVAAIEHDYFLTDDALVSDRAERLVEVRNAGFSDEWAGTADNMIVGTESHLATKYGGLDAYLDHIGFGGYERAKLRKALLY</sequence>
<dbReference type="RefSeq" id="XP_044722353.1">
    <property type="nucleotide sequence ID" value="XM_044861327.1"/>
</dbReference>
<dbReference type="PROSITE" id="PS00383">
    <property type="entry name" value="TYR_PHOSPHATASE_1"/>
    <property type="match status" value="1"/>
</dbReference>
<dbReference type="GO" id="GO:0004721">
    <property type="term" value="F:phosphoprotein phosphatase activity"/>
    <property type="evidence" value="ECO:0007669"/>
    <property type="project" value="InterPro"/>
</dbReference>
<dbReference type="SUPFAM" id="SSF52799">
    <property type="entry name" value="(Phosphotyrosine protein) phosphatases II"/>
    <property type="match status" value="1"/>
</dbReference>
<evidence type="ECO:0000313" key="3">
    <source>
        <dbReference type="Proteomes" id="UP000824596"/>
    </source>
</evidence>
<evidence type="ECO:0000256" key="1">
    <source>
        <dbReference type="SAM" id="MobiDB-lite"/>
    </source>
</evidence>
<dbReference type="Proteomes" id="UP000824596">
    <property type="component" value="Unassembled WGS sequence"/>
</dbReference>
<name>A0A9P8N0V0_9HYPO</name>
<feature type="region of interest" description="Disordered" evidence="1">
    <location>
        <begin position="74"/>
        <end position="107"/>
    </location>
</feature>
<gene>
    <name evidence="2" type="ORF">HRG_02856</name>
</gene>
<dbReference type="InterPro" id="IPR016130">
    <property type="entry name" value="Tyr_Pase_AS"/>
</dbReference>
<dbReference type="InterPro" id="IPR026893">
    <property type="entry name" value="Tyr/Ser_Pase_IphP-type"/>
</dbReference>